<gene>
    <name evidence="3" type="ORF">CJ255_02525</name>
</gene>
<accession>A0A2A6RP50</accession>
<organism evidence="3 4">
    <name type="scientific">Candidatus Viridilinea mediisalina</name>
    <dbReference type="NCBI Taxonomy" id="2024553"/>
    <lineage>
        <taxon>Bacteria</taxon>
        <taxon>Bacillati</taxon>
        <taxon>Chloroflexota</taxon>
        <taxon>Chloroflexia</taxon>
        <taxon>Chloroflexales</taxon>
        <taxon>Chloroflexineae</taxon>
        <taxon>Oscillochloridaceae</taxon>
        <taxon>Candidatus Viridilinea</taxon>
    </lineage>
</organism>
<sequence>MSNASSPRRGGTKRDSWRTFHRRLFLVRRLVRGPADAPTLMADTRAFFNQAGDAEDIYPPDARTALRHDLAALREEFGCTIDRVGGCFYLSDYGRLALLDLPDDDLEALAFLLSWFDDSSLPYATSVAALLDRIVALLPPERRQVVDRDDGMVRLELPRPSRSLEPETLARVRRALGRQQISFAYRSTFASDDRVVIHRVAPYKIIFRDGHNYLDAYCIDCGDASIAPHYQLYRMERIVADSIQILPNVLPPLTPPRPRYRLHYTLSAAVARQRDIALWFQPSDVHFLPDGSAEIHAECNNLWQARQILLRYREHCVVHEPPELVAMIRESIRGMAEAYNT</sequence>
<proteinExistence type="predicted"/>
<dbReference type="Pfam" id="PF13280">
    <property type="entry name" value="WYL"/>
    <property type="match status" value="1"/>
</dbReference>
<dbReference type="OrthoDB" id="142749at2"/>
<evidence type="ECO:0000259" key="2">
    <source>
        <dbReference type="Pfam" id="PF25583"/>
    </source>
</evidence>
<name>A0A2A6RP50_9CHLR</name>
<evidence type="ECO:0000313" key="3">
    <source>
        <dbReference type="EMBL" id="PDW04671.1"/>
    </source>
</evidence>
<evidence type="ECO:0000259" key="1">
    <source>
        <dbReference type="Pfam" id="PF13280"/>
    </source>
</evidence>
<keyword evidence="4" id="KW-1185">Reference proteome</keyword>
<reference evidence="4" key="1">
    <citation type="submission" date="2017-08" db="EMBL/GenBank/DDBJ databases">
        <authorList>
            <person name="Grouzdev D.S."/>
            <person name="Gaisin V.A."/>
            <person name="Rysina M.S."/>
            <person name="Gorlenko V.M."/>
        </authorList>
    </citation>
    <scope>NUCLEOTIDE SEQUENCE [LARGE SCALE GENOMIC DNA]</scope>
    <source>
        <strain evidence="4">Kir15-3F</strain>
    </source>
</reference>
<feature type="domain" description="WCX" evidence="2">
    <location>
        <begin position="267"/>
        <end position="336"/>
    </location>
</feature>
<dbReference type="InterPro" id="IPR057727">
    <property type="entry name" value="WCX_dom"/>
</dbReference>
<dbReference type="PANTHER" id="PTHR34580:SF1">
    <property type="entry name" value="PROTEIN PAFC"/>
    <property type="match status" value="1"/>
</dbReference>
<comment type="caution">
    <text evidence="3">The sequence shown here is derived from an EMBL/GenBank/DDBJ whole genome shotgun (WGS) entry which is preliminary data.</text>
</comment>
<feature type="domain" description="WYL" evidence="1">
    <location>
        <begin position="168"/>
        <end position="238"/>
    </location>
</feature>
<dbReference type="Proteomes" id="UP000220527">
    <property type="component" value="Unassembled WGS sequence"/>
</dbReference>
<evidence type="ECO:0000313" key="4">
    <source>
        <dbReference type="Proteomes" id="UP000220527"/>
    </source>
</evidence>
<dbReference type="PANTHER" id="PTHR34580">
    <property type="match status" value="1"/>
</dbReference>
<dbReference type="EMBL" id="NQWI01000006">
    <property type="protein sequence ID" value="PDW04671.1"/>
    <property type="molecule type" value="Genomic_DNA"/>
</dbReference>
<dbReference type="AlphaFoldDB" id="A0A2A6RP50"/>
<dbReference type="PROSITE" id="PS52050">
    <property type="entry name" value="WYL"/>
    <property type="match status" value="1"/>
</dbReference>
<dbReference type="RefSeq" id="WP_097642527.1">
    <property type="nucleotide sequence ID" value="NZ_NQWI01000006.1"/>
</dbReference>
<dbReference type="Pfam" id="PF25583">
    <property type="entry name" value="WCX"/>
    <property type="match status" value="1"/>
</dbReference>
<dbReference type="InterPro" id="IPR051534">
    <property type="entry name" value="CBASS_pafABC_assoc_protein"/>
</dbReference>
<dbReference type="InterPro" id="IPR026881">
    <property type="entry name" value="WYL_dom"/>
</dbReference>
<protein>
    <submittedName>
        <fullName evidence="3">Uncharacterized protein</fullName>
    </submittedName>
</protein>